<evidence type="ECO:0008006" key="2">
    <source>
        <dbReference type="Google" id="ProtNLM"/>
    </source>
</evidence>
<protein>
    <recommendedName>
        <fullName evidence="2">DUF268 domain-containing protein</fullName>
    </recommendedName>
</protein>
<dbReference type="EMBL" id="HBHP01011485">
    <property type="protein sequence ID" value="CAD9758327.1"/>
    <property type="molecule type" value="Transcribed_RNA"/>
</dbReference>
<name>A0A7S2TNS7_9EUKA</name>
<reference evidence="1" key="1">
    <citation type="submission" date="2021-01" db="EMBL/GenBank/DDBJ databases">
        <authorList>
            <person name="Corre E."/>
            <person name="Pelletier E."/>
            <person name="Niang G."/>
            <person name="Scheremetjew M."/>
            <person name="Finn R."/>
            <person name="Kale V."/>
            <person name="Holt S."/>
            <person name="Cochrane G."/>
            <person name="Meng A."/>
            <person name="Brown T."/>
            <person name="Cohen L."/>
        </authorList>
    </citation>
    <scope>NUCLEOTIDE SEQUENCE</scope>
    <source>
        <strain evidence="1">CCMP622</strain>
    </source>
</reference>
<organism evidence="1">
    <name type="scientific">Lotharella oceanica</name>
    <dbReference type="NCBI Taxonomy" id="641309"/>
    <lineage>
        <taxon>Eukaryota</taxon>
        <taxon>Sar</taxon>
        <taxon>Rhizaria</taxon>
        <taxon>Cercozoa</taxon>
        <taxon>Chlorarachniophyceae</taxon>
        <taxon>Lotharella</taxon>
    </lineage>
</organism>
<dbReference type="Pfam" id="PF03269">
    <property type="entry name" value="DUF268"/>
    <property type="match status" value="1"/>
</dbReference>
<gene>
    <name evidence="1" type="ORF">LSP00402_LOCUS7134</name>
</gene>
<sequence length="211" mass="23770">MFAERLPATMVAGSISPWVEAILLAIEPRLAVTTVDYNVPILRDTSGRIRTAKMEEVMNGKRKFGLIVSFSSIEHDGLGRYGDPLKPDGDLAAMKKMRDILTPEGFLLLAVPVAATDKLHIGAERMYGQLRIPKLLEGWRLRYVVGNLFALNENPNYNATSTIVEQRLELLKRHDPTWMHQPVLVLQHAANNFPPFRCIDRQDRISCGHDV</sequence>
<evidence type="ECO:0000313" key="1">
    <source>
        <dbReference type="EMBL" id="CAD9758327.1"/>
    </source>
</evidence>
<accession>A0A7S2TNS7</accession>
<dbReference type="InterPro" id="IPR004951">
    <property type="entry name" value="DUF268_CAE_spp"/>
</dbReference>
<proteinExistence type="predicted"/>
<dbReference type="SUPFAM" id="SSF53335">
    <property type="entry name" value="S-adenosyl-L-methionine-dependent methyltransferases"/>
    <property type="match status" value="1"/>
</dbReference>
<dbReference type="InterPro" id="IPR029063">
    <property type="entry name" value="SAM-dependent_MTases_sf"/>
</dbReference>
<dbReference type="AlphaFoldDB" id="A0A7S2TNS7"/>